<reference evidence="1 2" key="1">
    <citation type="submission" date="2007-06" db="EMBL/GenBank/DDBJ databases">
        <title>The Genome Sequence of Coccidioides posadasii RMSCC_3488.</title>
        <authorList>
            <consortium name="Coccidioides Genome Resources Consortium"/>
            <consortium name="The Broad Institute Genome Sequencing Platform"/>
            <person name="Henn M.R."/>
            <person name="Sykes S."/>
            <person name="Young S."/>
            <person name="Jaffe D."/>
            <person name="Berlin A."/>
            <person name="Alvarez P."/>
            <person name="Butler J."/>
            <person name="Gnerre S."/>
            <person name="Grabherr M."/>
            <person name="Mauceli E."/>
            <person name="Brockman W."/>
            <person name="Kodira C."/>
            <person name="Alvarado L."/>
            <person name="Zeng Q."/>
            <person name="Crawford M."/>
            <person name="Antoine C."/>
            <person name="Devon K."/>
            <person name="Galgiani J."/>
            <person name="Orsborn K."/>
            <person name="Lewis M.L."/>
            <person name="Nusbaum C."/>
            <person name="Galagan J."/>
            <person name="Birren B."/>
        </authorList>
    </citation>
    <scope>NUCLEOTIDE SEQUENCE [LARGE SCALE GENOMIC DNA]</scope>
    <source>
        <strain evidence="1 2">RMSCC 3488</strain>
    </source>
</reference>
<dbReference type="AlphaFoldDB" id="A0A0J6FRQ9"/>
<organism evidence="1 2">
    <name type="scientific">Coccidioides posadasii RMSCC 3488</name>
    <dbReference type="NCBI Taxonomy" id="454284"/>
    <lineage>
        <taxon>Eukaryota</taxon>
        <taxon>Fungi</taxon>
        <taxon>Dikarya</taxon>
        <taxon>Ascomycota</taxon>
        <taxon>Pezizomycotina</taxon>
        <taxon>Eurotiomycetes</taxon>
        <taxon>Eurotiomycetidae</taxon>
        <taxon>Onygenales</taxon>
        <taxon>Onygenaceae</taxon>
        <taxon>Coccidioides</taxon>
    </lineage>
</organism>
<sequence>MSKPKRSYGWVLRRTIPASKGQKSNGVGGTLEAYQDTSKRVNPPQAYSSLFTALSVVVGTWVCHTESRKFCDNCPVTGPGQAIGLPIGIFVGSDWQEFRIGYTRSIHLRVHHCLLRGRKQINDHGSLEQNCVRRRDE</sequence>
<reference evidence="2" key="3">
    <citation type="journal article" date="2010" name="Genome Res.">
        <title>Population genomic sequencing of Coccidioides fungi reveals recent hybridization and transposon control.</title>
        <authorList>
            <person name="Neafsey D.E."/>
            <person name="Barker B.M."/>
            <person name="Sharpton T.J."/>
            <person name="Stajich J.E."/>
            <person name="Park D.J."/>
            <person name="Whiston E."/>
            <person name="Hung C.-Y."/>
            <person name="McMahan C."/>
            <person name="White J."/>
            <person name="Sykes S."/>
            <person name="Heiman D."/>
            <person name="Young S."/>
            <person name="Zeng Q."/>
            <person name="Abouelleil A."/>
            <person name="Aftuck L."/>
            <person name="Bessette D."/>
            <person name="Brown A."/>
            <person name="FitzGerald M."/>
            <person name="Lui A."/>
            <person name="Macdonald J.P."/>
            <person name="Priest M."/>
            <person name="Orbach M.J."/>
            <person name="Galgiani J.N."/>
            <person name="Kirkland T.N."/>
            <person name="Cole G.T."/>
            <person name="Birren B.W."/>
            <person name="Henn M.R."/>
            <person name="Taylor J.W."/>
            <person name="Rounsley S.D."/>
        </authorList>
    </citation>
    <scope>NUCLEOTIDE SEQUENCE [LARGE SCALE GENOMIC DNA]</scope>
    <source>
        <strain evidence="2">RMSCC 3488</strain>
    </source>
</reference>
<protein>
    <submittedName>
        <fullName evidence="1">Uncharacterized protein</fullName>
    </submittedName>
</protein>
<dbReference type="VEuPathDB" id="FungiDB:CPAG_09351"/>
<gene>
    <name evidence="1" type="ORF">CPAG_09351</name>
</gene>
<accession>A0A0J6FRQ9</accession>
<reference evidence="2" key="2">
    <citation type="journal article" date="2009" name="Genome Res.">
        <title>Comparative genomic analyses of the human fungal pathogens Coccidioides and their relatives.</title>
        <authorList>
            <person name="Sharpton T.J."/>
            <person name="Stajich J.E."/>
            <person name="Rounsley S.D."/>
            <person name="Gardner M.J."/>
            <person name="Wortman J.R."/>
            <person name="Jordar V.S."/>
            <person name="Maiti R."/>
            <person name="Kodira C.D."/>
            <person name="Neafsey D.E."/>
            <person name="Zeng Q."/>
            <person name="Hung C.-Y."/>
            <person name="McMahan C."/>
            <person name="Muszewska A."/>
            <person name="Grynberg M."/>
            <person name="Mandel M.A."/>
            <person name="Kellner E.M."/>
            <person name="Barker B.M."/>
            <person name="Galgiani J.N."/>
            <person name="Orbach M.J."/>
            <person name="Kirkland T.N."/>
            <person name="Cole G.T."/>
            <person name="Henn M.R."/>
            <person name="Birren B.W."/>
            <person name="Taylor J.W."/>
        </authorList>
    </citation>
    <scope>NUCLEOTIDE SEQUENCE [LARGE SCALE GENOMIC DNA]</scope>
    <source>
        <strain evidence="2">RMSCC 3488</strain>
    </source>
</reference>
<dbReference type="Proteomes" id="UP000054567">
    <property type="component" value="Unassembled WGS sequence"/>
</dbReference>
<evidence type="ECO:0000313" key="1">
    <source>
        <dbReference type="EMBL" id="KMM73063.1"/>
    </source>
</evidence>
<dbReference type="EMBL" id="DS268114">
    <property type="protein sequence ID" value="KMM73063.1"/>
    <property type="molecule type" value="Genomic_DNA"/>
</dbReference>
<evidence type="ECO:0000313" key="2">
    <source>
        <dbReference type="Proteomes" id="UP000054567"/>
    </source>
</evidence>
<proteinExistence type="predicted"/>
<name>A0A0J6FRQ9_COCPO</name>